<evidence type="ECO:0000313" key="3">
    <source>
        <dbReference type="Proteomes" id="UP000472372"/>
    </source>
</evidence>
<name>A0A6S6VSC0_9PLEO</name>
<evidence type="ECO:0000256" key="1">
    <source>
        <dbReference type="SAM" id="MobiDB-lite"/>
    </source>
</evidence>
<gene>
    <name evidence="2" type="ORF">PTTW11_02702</name>
</gene>
<dbReference type="AlphaFoldDB" id="A0A6S6VSC0"/>
<dbReference type="EMBL" id="HG992978">
    <property type="protein sequence ID" value="CAE7014783.1"/>
    <property type="molecule type" value="Genomic_DNA"/>
</dbReference>
<sequence length="111" mass="12405">MAALLAVSLGLGAEKLGRRISDKRLERKEKKAIAQHDAIYGSSSSAPPRPTTTRERQDKVAKKREDAQRALNEARLPEYESRRNSACARGSNEEEAPPSYNDVVRQDARRT</sequence>
<feature type="region of interest" description="Disordered" evidence="1">
    <location>
        <begin position="25"/>
        <end position="111"/>
    </location>
</feature>
<proteinExistence type="predicted"/>
<organism evidence="2 3">
    <name type="scientific">Pyrenophora teres f. teres</name>
    <dbReference type="NCBI Taxonomy" id="97479"/>
    <lineage>
        <taxon>Eukaryota</taxon>
        <taxon>Fungi</taxon>
        <taxon>Dikarya</taxon>
        <taxon>Ascomycota</taxon>
        <taxon>Pezizomycotina</taxon>
        <taxon>Dothideomycetes</taxon>
        <taxon>Pleosporomycetidae</taxon>
        <taxon>Pleosporales</taxon>
        <taxon>Pleosporineae</taxon>
        <taxon>Pleosporaceae</taxon>
        <taxon>Pyrenophora</taxon>
    </lineage>
</organism>
<accession>A0A6S6VSC0</accession>
<protein>
    <submittedName>
        <fullName evidence="2">Uncharacterized protein</fullName>
    </submittedName>
</protein>
<feature type="compositionally biased region" description="Basic and acidic residues" evidence="1">
    <location>
        <begin position="25"/>
        <end position="34"/>
    </location>
</feature>
<reference evidence="2" key="1">
    <citation type="submission" date="2021-02" db="EMBL/GenBank/DDBJ databases">
        <authorList>
            <person name="Syme A R."/>
            <person name="Syme A R."/>
            <person name="Moolhuijzen P."/>
        </authorList>
    </citation>
    <scope>NUCLEOTIDE SEQUENCE</scope>
    <source>
        <strain evidence="2">W1-1</strain>
    </source>
</reference>
<dbReference type="Proteomes" id="UP000472372">
    <property type="component" value="Chromosome 2"/>
</dbReference>
<feature type="compositionally biased region" description="Basic and acidic residues" evidence="1">
    <location>
        <begin position="52"/>
        <end position="68"/>
    </location>
</feature>
<evidence type="ECO:0000313" key="2">
    <source>
        <dbReference type="EMBL" id="CAE7014783.1"/>
    </source>
</evidence>